<proteinExistence type="predicted"/>
<evidence type="ECO:0000313" key="2">
    <source>
        <dbReference type="Proteomes" id="UP000622533"/>
    </source>
</evidence>
<dbReference type="RefSeq" id="WP_193922128.1">
    <property type="nucleotide sequence ID" value="NZ_JADEXS020000001.1"/>
</dbReference>
<evidence type="ECO:0000313" key="1">
    <source>
        <dbReference type="EMBL" id="MBE9026407.1"/>
    </source>
</evidence>
<sequence>MNHSLIVKPGLLLIILTIEFLNYSPVQAGVREAIPQNQKQLKQQSSQQIWEQFRRQQDEVRLRQQQRSEQFRLQNKLRQQPLGQSRIDQLRQQQRREMDTFKLQQKFRQQQ</sequence>
<gene>
    <name evidence="1" type="ORF">IQ276_29510</name>
</gene>
<dbReference type="AlphaFoldDB" id="A0A8J7AIM9"/>
<dbReference type="EMBL" id="JADEXS010000598">
    <property type="protein sequence ID" value="MBE9026407.1"/>
    <property type="molecule type" value="Genomic_DNA"/>
</dbReference>
<reference evidence="1" key="1">
    <citation type="submission" date="2020-10" db="EMBL/GenBank/DDBJ databases">
        <authorList>
            <person name="Castelo-Branco R."/>
            <person name="Eusebio N."/>
            <person name="Adriana R."/>
            <person name="Vieira A."/>
            <person name="Brugerolle De Fraissinette N."/>
            <person name="Rezende De Castro R."/>
            <person name="Schneider M.P."/>
            <person name="Vasconcelos V."/>
            <person name="Leao P.N."/>
        </authorList>
    </citation>
    <scope>NUCLEOTIDE SEQUENCE</scope>
    <source>
        <strain evidence="1">LEGE 12446</strain>
    </source>
</reference>
<protein>
    <submittedName>
        <fullName evidence="1">Uncharacterized protein</fullName>
    </submittedName>
</protein>
<dbReference type="Proteomes" id="UP000622533">
    <property type="component" value="Unassembled WGS sequence"/>
</dbReference>
<organism evidence="1 2">
    <name type="scientific">Desmonostoc muscorum LEGE 12446</name>
    <dbReference type="NCBI Taxonomy" id="1828758"/>
    <lineage>
        <taxon>Bacteria</taxon>
        <taxon>Bacillati</taxon>
        <taxon>Cyanobacteriota</taxon>
        <taxon>Cyanophyceae</taxon>
        <taxon>Nostocales</taxon>
        <taxon>Nostocaceae</taxon>
        <taxon>Desmonostoc</taxon>
    </lineage>
</organism>
<name>A0A8J7AIM9_DESMC</name>
<comment type="caution">
    <text evidence="1">The sequence shown here is derived from an EMBL/GenBank/DDBJ whole genome shotgun (WGS) entry which is preliminary data.</text>
</comment>
<keyword evidence="2" id="KW-1185">Reference proteome</keyword>
<accession>A0A8J7AIM9</accession>